<name>A0A0W8G884_9ZZZZ</name>
<evidence type="ECO:0000256" key="1">
    <source>
        <dbReference type="ARBA" id="ARBA00008791"/>
    </source>
</evidence>
<protein>
    <submittedName>
        <fullName evidence="3">Universal stress protein family</fullName>
    </submittedName>
</protein>
<dbReference type="InterPro" id="IPR006015">
    <property type="entry name" value="Universal_stress_UspA"/>
</dbReference>
<dbReference type="SUPFAM" id="SSF52402">
    <property type="entry name" value="Adenine nucleotide alpha hydrolases-like"/>
    <property type="match status" value="1"/>
</dbReference>
<evidence type="ECO:0000259" key="2">
    <source>
        <dbReference type="Pfam" id="PF00582"/>
    </source>
</evidence>
<sequence length="146" mass="16102">MREIGHILLAMDFSEAADQLAEYARLFAEKFEARITVLYVAPTMNRYGKLYVPANSIDQLAGQILDGAKRAMSEFMERHFAGIKADGLVEYGYAPEKILEVAEELEAGLIIMGTHGRVGVDRILFGSVAEKVVKMATIPVVTVRPV</sequence>
<dbReference type="AlphaFoldDB" id="A0A0W8G884"/>
<dbReference type="InterPro" id="IPR014729">
    <property type="entry name" value="Rossmann-like_a/b/a_fold"/>
</dbReference>
<comment type="caution">
    <text evidence="3">The sequence shown here is derived from an EMBL/GenBank/DDBJ whole genome shotgun (WGS) entry which is preliminary data.</text>
</comment>
<dbReference type="EMBL" id="LNQE01000119">
    <property type="protein sequence ID" value="KUG29217.1"/>
    <property type="molecule type" value="Genomic_DNA"/>
</dbReference>
<dbReference type="Gene3D" id="3.40.50.620">
    <property type="entry name" value="HUPs"/>
    <property type="match status" value="1"/>
</dbReference>
<dbReference type="PIRSF" id="PIRSF006276">
    <property type="entry name" value="UspA"/>
    <property type="match status" value="1"/>
</dbReference>
<proteinExistence type="inferred from homology"/>
<dbReference type="CDD" id="cd00293">
    <property type="entry name" value="USP-like"/>
    <property type="match status" value="1"/>
</dbReference>
<dbReference type="InterPro" id="IPR006016">
    <property type="entry name" value="UspA"/>
</dbReference>
<dbReference type="PRINTS" id="PR01438">
    <property type="entry name" value="UNVRSLSTRESS"/>
</dbReference>
<organism evidence="3">
    <name type="scientific">hydrocarbon metagenome</name>
    <dbReference type="NCBI Taxonomy" id="938273"/>
    <lineage>
        <taxon>unclassified sequences</taxon>
        <taxon>metagenomes</taxon>
        <taxon>ecological metagenomes</taxon>
    </lineage>
</organism>
<comment type="similarity">
    <text evidence="1">Belongs to the universal stress protein A family.</text>
</comment>
<dbReference type="PANTHER" id="PTHR46268:SF6">
    <property type="entry name" value="UNIVERSAL STRESS PROTEIN UP12"/>
    <property type="match status" value="1"/>
</dbReference>
<dbReference type="Pfam" id="PF00582">
    <property type="entry name" value="Usp"/>
    <property type="match status" value="1"/>
</dbReference>
<gene>
    <name evidence="3" type="ORF">ASZ90_000890</name>
</gene>
<evidence type="ECO:0000313" key="3">
    <source>
        <dbReference type="EMBL" id="KUG29217.1"/>
    </source>
</evidence>
<dbReference type="PANTHER" id="PTHR46268">
    <property type="entry name" value="STRESS RESPONSE PROTEIN NHAX"/>
    <property type="match status" value="1"/>
</dbReference>
<feature type="domain" description="UspA" evidence="2">
    <location>
        <begin position="5"/>
        <end position="144"/>
    </location>
</feature>
<reference evidence="3" key="1">
    <citation type="journal article" date="2015" name="Proc. Natl. Acad. Sci. U.S.A.">
        <title>Networks of energetic and metabolic interactions define dynamics in microbial communities.</title>
        <authorList>
            <person name="Embree M."/>
            <person name="Liu J.K."/>
            <person name="Al-Bassam M.M."/>
            <person name="Zengler K."/>
        </authorList>
    </citation>
    <scope>NUCLEOTIDE SEQUENCE</scope>
</reference>
<accession>A0A0W8G884</accession>